<reference evidence="1" key="1">
    <citation type="submission" date="2011-01" db="EMBL/GenBank/DDBJ databases">
        <authorList>
            <person name="Muzny D."/>
            <person name="Qin X."/>
            <person name="Buhay C."/>
            <person name="Dugan-Rocha S."/>
            <person name="Ding Y."/>
            <person name="Chen G."/>
            <person name="Hawes A."/>
            <person name="Holder M."/>
            <person name="Jhangiani S."/>
            <person name="Johnson A."/>
            <person name="Khan Z."/>
            <person name="Li Z."/>
            <person name="Liu W."/>
            <person name="Liu X."/>
            <person name="Perez L."/>
            <person name="Shen H."/>
            <person name="Wang Q."/>
            <person name="Watt J."/>
            <person name="Xi L."/>
            <person name="Xin Y."/>
            <person name="Zhou J."/>
            <person name="Deng J."/>
            <person name="Jiang H."/>
            <person name="Liu Y."/>
            <person name="Qu J."/>
            <person name="Song X.-Z."/>
            <person name="Zhang L."/>
            <person name="Villasana D."/>
            <person name="Johnson A."/>
            <person name="Liu J."/>
            <person name="Liyanage D."/>
            <person name="Lorensuhewa L."/>
            <person name="Robinson T."/>
            <person name="Song A."/>
            <person name="Song B.-B."/>
            <person name="Dinh H."/>
            <person name="Thornton R."/>
            <person name="Coyle M."/>
            <person name="Francisco L."/>
            <person name="Jackson L."/>
            <person name="Javaid M."/>
            <person name="Korchina V."/>
            <person name="Kovar C."/>
            <person name="Mata R."/>
            <person name="Mathew T."/>
            <person name="Ngo R."/>
            <person name="Nguyen L."/>
            <person name="Nguyen N."/>
            <person name="Okwuonu G."/>
            <person name="Ongeri F."/>
            <person name="Pham C."/>
            <person name="Simmons D."/>
            <person name="Wilczek-Boney K."/>
            <person name="Hale W."/>
            <person name="Jakkamsetti A."/>
            <person name="Pham P."/>
            <person name="Ruth R."/>
            <person name="San Lucas F."/>
            <person name="Warren J."/>
            <person name="Zhang J."/>
            <person name="Zhao Z."/>
            <person name="Zhou C."/>
            <person name="Zhu D."/>
            <person name="Lee S."/>
            <person name="Bess C."/>
            <person name="Blankenburg K."/>
            <person name="Forbes L."/>
            <person name="Fu Q."/>
            <person name="Gubbala S."/>
            <person name="Hirani K."/>
            <person name="Jayaseelan J.C."/>
            <person name="Lara F."/>
            <person name="Munidasa M."/>
            <person name="Palculict T."/>
            <person name="Patil S."/>
            <person name="Pu L.-L."/>
            <person name="Saada N."/>
            <person name="Tang L."/>
            <person name="Weissenberger G."/>
            <person name="Zhu Y."/>
            <person name="Hemphill L."/>
            <person name="Shang Y."/>
            <person name="Youmans B."/>
            <person name="Ayvaz T."/>
            <person name="Ross M."/>
            <person name="Santibanez J."/>
            <person name="Aqrawi P."/>
            <person name="Gross S."/>
            <person name="Joshi V."/>
            <person name="Fowler G."/>
            <person name="Nazareth L."/>
            <person name="Reid J."/>
            <person name="Worley K."/>
            <person name="Petrosino J."/>
            <person name="Highlander S."/>
            <person name="Gibbs R."/>
        </authorList>
    </citation>
    <scope>NUCLEOTIDE SEQUENCE [LARGE SCALE GENOMIC DNA]</scope>
    <source>
        <strain evidence="1">ATCC 33269</strain>
    </source>
</reference>
<dbReference type="RefSeq" id="WP_004368078.1">
    <property type="nucleotide sequence ID" value="NZ_GL833116.1"/>
</dbReference>
<evidence type="ECO:0000313" key="1">
    <source>
        <dbReference type="EMBL" id="EFZ37403.1"/>
    </source>
</evidence>
<organism evidence="1 2">
    <name type="scientific">Hoylesella oralis ATCC 33269</name>
    <dbReference type="NCBI Taxonomy" id="873533"/>
    <lineage>
        <taxon>Bacteria</taxon>
        <taxon>Pseudomonadati</taxon>
        <taxon>Bacteroidota</taxon>
        <taxon>Bacteroidia</taxon>
        <taxon>Bacteroidales</taxon>
        <taxon>Prevotellaceae</taxon>
        <taxon>Hoylesella</taxon>
    </lineage>
</organism>
<dbReference type="STRING" id="28134.SAMN05444288_0047"/>
<dbReference type="eggNOG" id="COG3306">
    <property type="taxonomic scope" value="Bacteria"/>
</dbReference>
<evidence type="ECO:0000313" key="2">
    <source>
        <dbReference type="Proteomes" id="UP000005580"/>
    </source>
</evidence>
<dbReference type="Proteomes" id="UP000005580">
    <property type="component" value="Unassembled WGS sequence"/>
</dbReference>
<accession>E7RNW0</accession>
<gene>
    <name evidence="1" type="ORF">HMPREF0663_10861</name>
</gene>
<dbReference type="AlphaFoldDB" id="E7RNW0"/>
<name>E7RNW0_9BACT</name>
<proteinExistence type="predicted"/>
<sequence length="218" mass="25593">MTNQKKISVNAVNLKQRTDRRVHILKQFSDKPEFLFNIVPAIIHEKGAYGLWQTISQIVNKENEKNSDFFILCEDDHMFTEDYSFDLLQNCIEQAISLNADMLSGGYSWFDNAVQISKNLFWADQFNGMQFTVIFNKFYRTILNADFGEEVITDFSLSGITDNKFVIYPYISRQKEFGYSDVTLTNAKRGQVDRIFENSIQRLNTLNKVRDFYFPYKK</sequence>
<dbReference type="EMBL" id="AEPE02000003">
    <property type="protein sequence ID" value="EFZ37403.1"/>
    <property type="molecule type" value="Genomic_DNA"/>
</dbReference>
<keyword evidence="2" id="KW-1185">Reference proteome</keyword>
<protein>
    <recommendedName>
        <fullName evidence="3">LPS glycosyltransferase</fullName>
    </recommendedName>
</protein>
<dbReference type="HOGENOM" id="CLU_1224247_0_0_10"/>
<comment type="caution">
    <text evidence="1">The sequence shown here is derived from an EMBL/GenBank/DDBJ whole genome shotgun (WGS) entry which is preliminary data.</text>
</comment>
<evidence type="ECO:0008006" key="3">
    <source>
        <dbReference type="Google" id="ProtNLM"/>
    </source>
</evidence>